<evidence type="ECO:0000256" key="1">
    <source>
        <dbReference type="SAM" id="SignalP"/>
    </source>
</evidence>
<reference evidence="2" key="1">
    <citation type="journal article" date="2020" name="Stud. Mycol.">
        <title>101 Dothideomycetes genomes: a test case for predicting lifestyles and emergence of pathogens.</title>
        <authorList>
            <person name="Haridas S."/>
            <person name="Albert R."/>
            <person name="Binder M."/>
            <person name="Bloem J."/>
            <person name="Labutti K."/>
            <person name="Salamov A."/>
            <person name="Andreopoulos B."/>
            <person name="Baker S."/>
            <person name="Barry K."/>
            <person name="Bills G."/>
            <person name="Bluhm B."/>
            <person name="Cannon C."/>
            <person name="Castanera R."/>
            <person name="Culley D."/>
            <person name="Daum C."/>
            <person name="Ezra D."/>
            <person name="Gonzalez J."/>
            <person name="Henrissat B."/>
            <person name="Kuo A."/>
            <person name="Liang C."/>
            <person name="Lipzen A."/>
            <person name="Lutzoni F."/>
            <person name="Magnuson J."/>
            <person name="Mondo S."/>
            <person name="Nolan M."/>
            <person name="Ohm R."/>
            <person name="Pangilinan J."/>
            <person name="Park H.-J."/>
            <person name="Ramirez L."/>
            <person name="Alfaro M."/>
            <person name="Sun H."/>
            <person name="Tritt A."/>
            <person name="Yoshinaga Y."/>
            <person name="Zwiers L.-H."/>
            <person name="Turgeon B."/>
            <person name="Goodwin S."/>
            <person name="Spatafora J."/>
            <person name="Crous P."/>
            <person name="Grigoriev I."/>
        </authorList>
    </citation>
    <scope>NUCLEOTIDE SEQUENCE</scope>
    <source>
        <strain evidence="2">CBS 675.92</strain>
    </source>
</reference>
<name>A0A6A5U3W6_9PLEO</name>
<sequence length="133" mass="14804">MRFALLVSAAAFAGKALSVPLLPGERGLWVYMTTEPKWGDHIRGFRQLAPILGLDKCVNLRGTVFDKSISSFGPGKSQKCIVYDDYNCRGKSEPIWYSGYAEMGWNQWDNRISSYQCGYCTTGKDEGCLDTIG</sequence>
<protein>
    <submittedName>
        <fullName evidence="2">Uncharacterized protein</fullName>
    </submittedName>
</protein>
<keyword evidence="1" id="KW-0732">Signal</keyword>
<dbReference type="AlphaFoldDB" id="A0A6A5U3W6"/>
<feature type="signal peptide" evidence="1">
    <location>
        <begin position="1"/>
        <end position="18"/>
    </location>
</feature>
<keyword evidence="3" id="KW-1185">Reference proteome</keyword>
<organism evidence="2 3">
    <name type="scientific">Byssothecium circinans</name>
    <dbReference type="NCBI Taxonomy" id="147558"/>
    <lineage>
        <taxon>Eukaryota</taxon>
        <taxon>Fungi</taxon>
        <taxon>Dikarya</taxon>
        <taxon>Ascomycota</taxon>
        <taxon>Pezizomycotina</taxon>
        <taxon>Dothideomycetes</taxon>
        <taxon>Pleosporomycetidae</taxon>
        <taxon>Pleosporales</taxon>
        <taxon>Massarineae</taxon>
        <taxon>Massarinaceae</taxon>
        <taxon>Byssothecium</taxon>
    </lineage>
</organism>
<dbReference type="Gene3D" id="2.60.20.10">
    <property type="entry name" value="Crystallins"/>
    <property type="match status" value="1"/>
</dbReference>
<dbReference type="EMBL" id="ML976986">
    <property type="protein sequence ID" value="KAF1958649.1"/>
    <property type="molecule type" value="Genomic_DNA"/>
</dbReference>
<feature type="chain" id="PRO_5025337264" evidence="1">
    <location>
        <begin position="19"/>
        <end position="133"/>
    </location>
</feature>
<gene>
    <name evidence="2" type="ORF">CC80DRAFT_502592</name>
</gene>
<dbReference type="Proteomes" id="UP000800035">
    <property type="component" value="Unassembled WGS sequence"/>
</dbReference>
<dbReference type="OrthoDB" id="2910287at2759"/>
<proteinExistence type="predicted"/>
<accession>A0A6A5U3W6</accession>
<evidence type="ECO:0000313" key="2">
    <source>
        <dbReference type="EMBL" id="KAF1958649.1"/>
    </source>
</evidence>
<evidence type="ECO:0000313" key="3">
    <source>
        <dbReference type="Proteomes" id="UP000800035"/>
    </source>
</evidence>